<feature type="transmembrane region" description="Helical" evidence="8">
    <location>
        <begin position="90"/>
        <end position="112"/>
    </location>
</feature>
<keyword evidence="8" id="KW-0812">Transmembrane</keyword>
<dbReference type="OrthoDB" id="3821507at2"/>
<keyword evidence="14" id="KW-1185">Reference proteome</keyword>
<feature type="region of interest" description="Disordered" evidence="7">
    <location>
        <begin position="210"/>
        <end position="235"/>
    </location>
</feature>
<feature type="domain" description="RNA polymerase sigma factor 70 region 4 type 2" evidence="10">
    <location>
        <begin position="389"/>
        <end position="441"/>
    </location>
</feature>
<evidence type="ECO:0000259" key="10">
    <source>
        <dbReference type="Pfam" id="PF08281"/>
    </source>
</evidence>
<keyword evidence="2 6" id="KW-0805">Transcription regulation</keyword>
<dbReference type="InterPro" id="IPR013325">
    <property type="entry name" value="RNA_pol_sigma_r2"/>
</dbReference>
<evidence type="ECO:0000259" key="12">
    <source>
        <dbReference type="Pfam" id="PF13490"/>
    </source>
</evidence>
<evidence type="ECO:0000313" key="14">
    <source>
        <dbReference type="Proteomes" id="UP000192566"/>
    </source>
</evidence>
<feature type="domain" description="Putative zinc-finger" evidence="12">
    <location>
        <begin position="3"/>
        <end position="37"/>
    </location>
</feature>
<dbReference type="Gene3D" id="1.10.10.10">
    <property type="entry name" value="Winged helix-like DNA-binding domain superfamily/Winged helix DNA-binding domain"/>
    <property type="match status" value="1"/>
</dbReference>
<proteinExistence type="inferred from homology"/>
<dbReference type="NCBIfam" id="TIGR02937">
    <property type="entry name" value="sigma70-ECF"/>
    <property type="match status" value="1"/>
</dbReference>
<evidence type="ECO:0000256" key="7">
    <source>
        <dbReference type="SAM" id="MobiDB-lite"/>
    </source>
</evidence>
<reference evidence="13 14" key="1">
    <citation type="submission" date="2017-02" db="EMBL/GenBank/DDBJ databases">
        <title>The new phylogeny of genus Mycobacterium.</title>
        <authorList>
            <person name="Tortoli E."/>
            <person name="Trovato A."/>
            <person name="Cirillo D.M."/>
        </authorList>
    </citation>
    <scope>NUCLEOTIDE SEQUENCE [LARGE SCALE GENOMIC DNA]</scope>
    <source>
        <strain evidence="13 14">DSM 44471</strain>
    </source>
</reference>
<dbReference type="Pfam" id="PF13490">
    <property type="entry name" value="zf-HC2"/>
    <property type="match status" value="1"/>
</dbReference>
<feature type="domain" description="DUF2275" evidence="11">
    <location>
        <begin position="57"/>
        <end position="210"/>
    </location>
</feature>
<dbReference type="InterPro" id="IPR036388">
    <property type="entry name" value="WH-like_DNA-bd_sf"/>
</dbReference>
<dbReference type="NCBIfam" id="NF007231">
    <property type="entry name" value="PRK09649.1"/>
    <property type="match status" value="1"/>
</dbReference>
<dbReference type="Pfam" id="PF10039">
    <property type="entry name" value="DUF2275"/>
    <property type="match status" value="1"/>
</dbReference>
<name>A0A1X0DU76_MYCHE</name>
<dbReference type="InterPro" id="IPR027383">
    <property type="entry name" value="Znf_put"/>
</dbReference>
<dbReference type="GO" id="GO:0006352">
    <property type="term" value="P:DNA-templated transcription initiation"/>
    <property type="evidence" value="ECO:0007669"/>
    <property type="project" value="InterPro"/>
</dbReference>
<gene>
    <name evidence="13" type="ORF">BST25_02845</name>
</gene>
<dbReference type="Gene3D" id="1.10.1740.10">
    <property type="match status" value="1"/>
</dbReference>
<dbReference type="PANTHER" id="PTHR43133">
    <property type="entry name" value="RNA POLYMERASE ECF-TYPE SIGMA FACTO"/>
    <property type="match status" value="1"/>
</dbReference>
<feature type="transmembrane region" description="Helical" evidence="8">
    <location>
        <begin position="185"/>
        <end position="202"/>
    </location>
</feature>
<dbReference type="GO" id="GO:0003677">
    <property type="term" value="F:DNA binding"/>
    <property type="evidence" value="ECO:0007669"/>
    <property type="project" value="UniProtKB-KW"/>
</dbReference>
<dbReference type="InterPro" id="IPR018734">
    <property type="entry name" value="DUF2275"/>
</dbReference>
<evidence type="ECO:0000259" key="9">
    <source>
        <dbReference type="Pfam" id="PF04542"/>
    </source>
</evidence>
<keyword evidence="5 6" id="KW-0804">Transcription</keyword>
<dbReference type="STRING" id="53376.BST25_02845"/>
<dbReference type="PROSITE" id="PS01063">
    <property type="entry name" value="SIGMA70_ECF"/>
    <property type="match status" value="1"/>
</dbReference>
<evidence type="ECO:0000256" key="2">
    <source>
        <dbReference type="ARBA" id="ARBA00023015"/>
    </source>
</evidence>
<dbReference type="GO" id="GO:0016987">
    <property type="term" value="F:sigma factor activity"/>
    <property type="evidence" value="ECO:0007669"/>
    <property type="project" value="UniProtKB-KW"/>
</dbReference>
<evidence type="ECO:0000256" key="8">
    <source>
        <dbReference type="SAM" id="Phobius"/>
    </source>
</evidence>
<dbReference type="SUPFAM" id="SSF88946">
    <property type="entry name" value="Sigma2 domain of RNA polymerase sigma factors"/>
    <property type="match status" value="1"/>
</dbReference>
<dbReference type="InterPro" id="IPR013324">
    <property type="entry name" value="RNA_pol_sigma_r3/r4-like"/>
</dbReference>
<dbReference type="InterPro" id="IPR007627">
    <property type="entry name" value="RNA_pol_sigma70_r2"/>
</dbReference>
<comment type="similarity">
    <text evidence="1 6">Belongs to the sigma-70 factor family. ECF subfamily.</text>
</comment>
<comment type="caution">
    <text evidence="13">The sequence shown here is derived from an EMBL/GenBank/DDBJ whole genome shotgun (WGS) entry which is preliminary data.</text>
</comment>
<keyword evidence="3 6" id="KW-0731">Sigma factor</keyword>
<evidence type="ECO:0000256" key="4">
    <source>
        <dbReference type="ARBA" id="ARBA00023125"/>
    </source>
</evidence>
<keyword evidence="8" id="KW-1133">Transmembrane helix</keyword>
<accession>A0A1X0DU76</accession>
<dbReference type="InterPro" id="IPR000838">
    <property type="entry name" value="RNA_pol_sigma70_ECF_CS"/>
</dbReference>
<sequence>MRCDVAREALSARLDGERPHVLAQQVDAHLESCGGCRAWLIGAAVQTRRLASFEPGQGPDLVEKIMASIGEQARGYDRWKRRLRSHYRRWGLIGVGMFQVAIAAAQIAGIDFGMVSSHMHGAMSGEHLMHESTAWLLALGLAMIAAGVWPVAAIGVAAITGVYSVALLGYVIVDAFAGEVTATRIASHMPLLLGVVFALLVARERTATRGSRTSDASDAGLEYRAGPPESRAGRRRGHLWPIDRSAPVAGSTTTGRRLAGSAQLRWLLMTASSDDEAVTELALAAARGNQRALEAFIKATQQDVWRFVTYLSDAGNADDLTQETFLRAIGAIERFSGRSTGRTWLLAIARRVVADHIRHARSRPRTASSTYPDHLVRGNRHSRGFEDLVEVTTMIAGLTTEQREALLLTQLLGLPYADAAAVCGCPVGTIRSRVARARDALLADTESDARDDLTG</sequence>
<dbReference type="GO" id="GO:0006950">
    <property type="term" value="P:response to stress"/>
    <property type="evidence" value="ECO:0007669"/>
    <property type="project" value="UniProtKB-ARBA"/>
</dbReference>
<evidence type="ECO:0000256" key="5">
    <source>
        <dbReference type="ARBA" id="ARBA00023163"/>
    </source>
</evidence>
<evidence type="ECO:0000256" key="3">
    <source>
        <dbReference type="ARBA" id="ARBA00023082"/>
    </source>
</evidence>
<feature type="transmembrane region" description="Helical" evidence="8">
    <location>
        <begin position="132"/>
        <end position="149"/>
    </location>
</feature>
<dbReference type="AlphaFoldDB" id="A0A1X0DU76"/>
<keyword evidence="8" id="KW-0472">Membrane</keyword>
<organism evidence="13 14">
    <name type="scientific">Mycobacterium heidelbergense</name>
    <dbReference type="NCBI Taxonomy" id="53376"/>
    <lineage>
        <taxon>Bacteria</taxon>
        <taxon>Bacillati</taxon>
        <taxon>Actinomycetota</taxon>
        <taxon>Actinomycetes</taxon>
        <taxon>Mycobacteriales</taxon>
        <taxon>Mycobacteriaceae</taxon>
        <taxon>Mycobacterium</taxon>
        <taxon>Mycobacterium simiae complex</taxon>
    </lineage>
</organism>
<feature type="domain" description="RNA polymerase sigma-70 region 2" evidence="9">
    <location>
        <begin position="297"/>
        <end position="361"/>
    </location>
</feature>
<dbReference type="InterPro" id="IPR014284">
    <property type="entry name" value="RNA_pol_sigma-70_dom"/>
</dbReference>
<dbReference type="SUPFAM" id="SSF88659">
    <property type="entry name" value="Sigma3 and sigma4 domains of RNA polymerase sigma factors"/>
    <property type="match status" value="1"/>
</dbReference>
<evidence type="ECO:0000313" key="13">
    <source>
        <dbReference type="EMBL" id="ORA75944.1"/>
    </source>
</evidence>
<feature type="transmembrane region" description="Helical" evidence="8">
    <location>
        <begin position="156"/>
        <end position="173"/>
    </location>
</feature>
<protein>
    <recommendedName>
        <fullName evidence="6">RNA polymerase sigma factor</fullName>
    </recommendedName>
</protein>
<dbReference type="InterPro" id="IPR013249">
    <property type="entry name" value="RNA_pol_sigma70_r4_t2"/>
</dbReference>
<dbReference type="Pfam" id="PF08281">
    <property type="entry name" value="Sigma70_r4_2"/>
    <property type="match status" value="1"/>
</dbReference>
<dbReference type="Pfam" id="PF04542">
    <property type="entry name" value="Sigma70_r2"/>
    <property type="match status" value="1"/>
</dbReference>
<dbReference type="EMBL" id="MVHR01000003">
    <property type="protein sequence ID" value="ORA75944.1"/>
    <property type="molecule type" value="Genomic_DNA"/>
</dbReference>
<dbReference type="InterPro" id="IPR039425">
    <property type="entry name" value="RNA_pol_sigma-70-like"/>
</dbReference>
<dbReference type="PANTHER" id="PTHR43133:SF61">
    <property type="entry name" value="ECF RNA POLYMERASE SIGMA FACTOR SIGC"/>
    <property type="match status" value="1"/>
</dbReference>
<evidence type="ECO:0000256" key="6">
    <source>
        <dbReference type="RuleBase" id="RU000716"/>
    </source>
</evidence>
<dbReference type="Proteomes" id="UP000192566">
    <property type="component" value="Unassembled WGS sequence"/>
</dbReference>
<evidence type="ECO:0000256" key="1">
    <source>
        <dbReference type="ARBA" id="ARBA00010641"/>
    </source>
</evidence>
<evidence type="ECO:0000259" key="11">
    <source>
        <dbReference type="Pfam" id="PF10039"/>
    </source>
</evidence>
<keyword evidence="4 6" id="KW-0238">DNA-binding</keyword>